<feature type="domain" description="Piwi" evidence="2">
    <location>
        <begin position="679"/>
        <end position="1000"/>
    </location>
</feature>
<dbReference type="SUPFAM" id="SSF53098">
    <property type="entry name" value="Ribonuclease H-like"/>
    <property type="match status" value="1"/>
</dbReference>
<dbReference type="InterPro" id="IPR036397">
    <property type="entry name" value="RNaseH_sf"/>
</dbReference>
<dbReference type="Gene3D" id="2.170.260.10">
    <property type="entry name" value="paz domain"/>
    <property type="match status" value="1"/>
</dbReference>
<dbReference type="SMART" id="SM01163">
    <property type="entry name" value="DUF1785"/>
    <property type="match status" value="1"/>
</dbReference>
<feature type="region of interest" description="Disordered" evidence="1">
    <location>
        <begin position="64"/>
        <end position="101"/>
    </location>
</feature>
<dbReference type="RefSeq" id="XP_040772353.1">
    <property type="nucleotide sequence ID" value="XM_040925730.1"/>
</dbReference>
<dbReference type="GO" id="GO:0003723">
    <property type="term" value="F:RNA binding"/>
    <property type="evidence" value="ECO:0007669"/>
    <property type="project" value="InterPro"/>
</dbReference>
<dbReference type="SUPFAM" id="SSF101690">
    <property type="entry name" value="PAZ domain"/>
    <property type="match status" value="1"/>
</dbReference>
<dbReference type="InterPro" id="IPR032474">
    <property type="entry name" value="Argonaute_N"/>
</dbReference>
<reference evidence="3" key="1">
    <citation type="journal article" date="2020" name="Phytopathology">
        <title>Genome sequence of the chestnut blight fungus Cryphonectria parasitica EP155: A fundamental resource for an archetypical invasive plant pathogen.</title>
        <authorList>
            <person name="Crouch J.A."/>
            <person name="Dawe A."/>
            <person name="Aerts A."/>
            <person name="Barry K."/>
            <person name="Churchill A.C.L."/>
            <person name="Grimwood J."/>
            <person name="Hillman B."/>
            <person name="Milgroom M.G."/>
            <person name="Pangilinan J."/>
            <person name="Smith M."/>
            <person name="Salamov A."/>
            <person name="Schmutz J."/>
            <person name="Yadav J."/>
            <person name="Grigoriev I.V."/>
            <person name="Nuss D."/>
        </authorList>
    </citation>
    <scope>NUCLEOTIDE SEQUENCE</scope>
    <source>
        <strain evidence="3">EP155</strain>
    </source>
</reference>
<evidence type="ECO:0000313" key="3">
    <source>
        <dbReference type="EMBL" id="KAF3761374.1"/>
    </source>
</evidence>
<dbReference type="InterPro" id="IPR012337">
    <property type="entry name" value="RNaseH-like_sf"/>
</dbReference>
<proteinExistence type="predicted"/>
<dbReference type="InterPro" id="IPR014811">
    <property type="entry name" value="ArgoL1"/>
</dbReference>
<dbReference type="SMART" id="SM00950">
    <property type="entry name" value="Piwi"/>
    <property type="match status" value="1"/>
</dbReference>
<sequence length="1045" mass="116902">MSPCSRIRATAVVRTSSPPPAEGIIAGAEVLHLQEVMVGTVALQAVEVDTLKVVVSTTCLSGGYQSGGPSHQASGGRGYSSSRGNYRGGGGSSNSSGGKVWKLNSVKRDAEAAEAEKRPYRPAFGTGGQGVELWANYFPIKTLGSPKKLYRYSFAVYPVQEKKTAGQQKVADTSQRRETRNASDGHGAQAGQSGSFSVLADTDTDEKITGKRIGAIFATAQDALTMGQVWATDYKETLVLQQPLDFKDTEALPLLTVCRETATVQVHFPPSQVYKEDRRYDVRFQLDEEMDLGALFKDLSNGNPPPEGFVKALSVIFGYAPLRDAKTRVLGAGRYFKDSREERQDLVCMSNPDIPKLMTILRGFVQNVRPATGKFLLNVNVTYGIFRPKINLGRLLWPRAALIWGSDEKQRLGDLEKLHGIIQRTKILYKPPKKKGKPTDAQPNRSSVCTDQSHPGGPDDFVNRITIAGFARRKDSGQGKQTDFPNWEQARCKDGDDDITVKQYFEKYYKIALKHPELPLINRGTPEAPDYIPAERCWLDFGQARLAKIEQDDAAEMIRFACQRPFDNATKICNVGHAVLHLGSSNQTLQHFGLSVGNDLLKVQGRELDAPLLAYRQSNVPGPATTLPAIQDFKMEMLRLGMKMGNALMTFNIKEGGEKHIITGFHSFLKESKARGATLALIVFPYQQPSGVYNKIKFLGDVVHGLHTVCVIGRKFVKNGQTQREYFANVSLKINLKLGGTNHQLTHPPELFRGTMVVGYDAVHPTAVEKEDLPSHMALVASVDEGLGQWSGCYWTQKRRQEIADATNLKQHMKSRLELWMKERRRRPERIIIYRDGVSDSQYEAVMKDELPQIEAAYRDQFQGEEPKITLVVAVKRHSTRFYPSDPTHMTKSGNMRSGTIVDRGITEARYWEFFLTAHEAIQGTARPARYVVLRDDIFRTKYKKDGLVKGHDFTEAVNKLEEFTHKVCYLFGRATRAVSLCTPAYYADILCTRARAYESAIAHEPFKDMLGIRTRTVGAAEDEELRRIREMKVHDDLKNSMFWI</sequence>
<dbReference type="Gene3D" id="3.40.50.2300">
    <property type="match status" value="1"/>
</dbReference>
<dbReference type="Pfam" id="PF08699">
    <property type="entry name" value="ArgoL1"/>
    <property type="match status" value="1"/>
</dbReference>
<evidence type="ECO:0000256" key="1">
    <source>
        <dbReference type="SAM" id="MobiDB-lite"/>
    </source>
</evidence>
<dbReference type="EMBL" id="MU032351">
    <property type="protein sequence ID" value="KAF3761374.1"/>
    <property type="molecule type" value="Genomic_DNA"/>
</dbReference>
<dbReference type="PANTHER" id="PTHR22891">
    <property type="entry name" value="EUKARYOTIC TRANSLATION INITIATION FACTOR 2C"/>
    <property type="match status" value="1"/>
</dbReference>
<dbReference type="Pfam" id="PF16486">
    <property type="entry name" value="ArgoN"/>
    <property type="match status" value="1"/>
</dbReference>
<organism evidence="3 4">
    <name type="scientific">Cryphonectria parasitica (strain ATCC 38755 / EP155)</name>
    <dbReference type="NCBI Taxonomy" id="660469"/>
    <lineage>
        <taxon>Eukaryota</taxon>
        <taxon>Fungi</taxon>
        <taxon>Dikarya</taxon>
        <taxon>Ascomycota</taxon>
        <taxon>Pezizomycotina</taxon>
        <taxon>Sordariomycetes</taxon>
        <taxon>Sordariomycetidae</taxon>
        <taxon>Diaporthales</taxon>
        <taxon>Cryphonectriaceae</taxon>
        <taxon>Cryphonectria-Endothia species complex</taxon>
        <taxon>Cryphonectria</taxon>
    </lineage>
</organism>
<dbReference type="Gene3D" id="3.30.420.10">
    <property type="entry name" value="Ribonuclease H-like superfamily/Ribonuclease H"/>
    <property type="match status" value="1"/>
</dbReference>
<gene>
    <name evidence="3" type="ORF">M406DRAFT_74333</name>
</gene>
<dbReference type="PROSITE" id="PS50822">
    <property type="entry name" value="PIWI"/>
    <property type="match status" value="1"/>
</dbReference>
<dbReference type="Pfam" id="PF02171">
    <property type="entry name" value="Piwi"/>
    <property type="match status" value="1"/>
</dbReference>
<keyword evidence="4" id="KW-1185">Reference proteome</keyword>
<dbReference type="GeneID" id="63842859"/>
<dbReference type="CDD" id="cd02846">
    <property type="entry name" value="PAZ_argonaute_like"/>
    <property type="match status" value="1"/>
</dbReference>
<feature type="compositionally biased region" description="Basic and acidic residues" evidence="1">
    <location>
        <begin position="174"/>
        <end position="183"/>
    </location>
</feature>
<dbReference type="Pfam" id="PF02170">
    <property type="entry name" value="PAZ"/>
    <property type="match status" value="1"/>
</dbReference>
<dbReference type="InterPro" id="IPR036085">
    <property type="entry name" value="PAZ_dom_sf"/>
</dbReference>
<dbReference type="InterPro" id="IPR003100">
    <property type="entry name" value="PAZ_dom"/>
</dbReference>
<dbReference type="InterPro" id="IPR003165">
    <property type="entry name" value="Piwi"/>
</dbReference>
<evidence type="ECO:0000259" key="2">
    <source>
        <dbReference type="PROSITE" id="PS50822"/>
    </source>
</evidence>
<dbReference type="Proteomes" id="UP000803844">
    <property type="component" value="Unassembled WGS sequence"/>
</dbReference>
<dbReference type="Pfam" id="PF16488">
    <property type="entry name" value="ArgoL2"/>
    <property type="match status" value="1"/>
</dbReference>
<name>A0A9P5CJM1_CRYP1</name>
<protein>
    <recommendedName>
        <fullName evidence="2">Piwi domain-containing protein</fullName>
    </recommendedName>
</protein>
<comment type="caution">
    <text evidence="3">The sequence shown here is derived from an EMBL/GenBank/DDBJ whole genome shotgun (WGS) entry which is preliminary data.</text>
</comment>
<feature type="region of interest" description="Disordered" evidence="1">
    <location>
        <begin position="429"/>
        <end position="458"/>
    </location>
</feature>
<evidence type="ECO:0000313" key="4">
    <source>
        <dbReference type="Proteomes" id="UP000803844"/>
    </source>
</evidence>
<feature type="compositionally biased region" description="Polar residues" evidence="1">
    <location>
        <begin position="441"/>
        <end position="453"/>
    </location>
</feature>
<dbReference type="InterPro" id="IPR032472">
    <property type="entry name" value="ArgoL2"/>
</dbReference>
<feature type="region of interest" description="Disordered" evidence="1">
    <location>
        <begin position="165"/>
        <end position="196"/>
    </location>
</feature>
<dbReference type="OrthoDB" id="10252740at2759"/>
<accession>A0A9P5CJM1</accession>
<dbReference type="AlphaFoldDB" id="A0A9P5CJM1"/>